<dbReference type="Gene3D" id="1.20.1640.10">
    <property type="entry name" value="Multidrug efflux transporter AcrB transmembrane domain"/>
    <property type="match status" value="2"/>
</dbReference>
<dbReference type="InterPro" id="IPR001036">
    <property type="entry name" value="Acrflvin-R"/>
</dbReference>
<feature type="transmembrane region" description="Helical" evidence="1">
    <location>
        <begin position="845"/>
        <end position="864"/>
    </location>
</feature>
<dbReference type="EMBL" id="FZOL01000029">
    <property type="protein sequence ID" value="SNT21857.1"/>
    <property type="molecule type" value="Genomic_DNA"/>
</dbReference>
<feature type="transmembrane region" description="Helical" evidence="1">
    <location>
        <begin position="977"/>
        <end position="1002"/>
    </location>
</feature>
<feature type="transmembrane region" description="Helical" evidence="1">
    <location>
        <begin position="385"/>
        <end position="409"/>
    </location>
</feature>
<dbReference type="SUPFAM" id="SSF82866">
    <property type="entry name" value="Multidrug efflux transporter AcrB transmembrane domain"/>
    <property type="match status" value="2"/>
</dbReference>
<keyword evidence="1" id="KW-0472">Membrane</keyword>
<evidence type="ECO:0000313" key="2">
    <source>
        <dbReference type="EMBL" id="SNT21857.1"/>
    </source>
</evidence>
<dbReference type="Gene3D" id="3.30.70.1320">
    <property type="entry name" value="Multidrug efflux transporter AcrB pore domain like"/>
    <property type="match status" value="1"/>
</dbReference>
<gene>
    <name evidence="2" type="ORF">SAMN05444352_12945</name>
</gene>
<feature type="transmembrane region" description="Helical" evidence="1">
    <location>
        <begin position="430"/>
        <end position="450"/>
    </location>
</feature>
<feature type="transmembrane region" description="Helical" evidence="1">
    <location>
        <begin position="334"/>
        <end position="352"/>
    </location>
</feature>
<dbReference type="PANTHER" id="PTHR32063:SF77">
    <property type="entry name" value="ACR FAMILY TRANSPORT PROTEIN"/>
    <property type="match status" value="1"/>
</dbReference>
<dbReference type="Gene3D" id="3.30.70.1430">
    <property type="entry name" value="Multidrug efflux transporter AcrB pore domain"/>
    <property type="match status" value="2"/>
</dbReference>
<dbReference type="Pfam" id="PF00873">
    <property type="entry name" value="ACR_tran"/>
    <property type="match status" value="1"/>
</dbReference>
<dbReference type="STRING" id="1215104.GCA_000730585_02119"/>
<dbReference type="OrthoDB" id="9757904at2"/>
<dbReference type="GO" id="GO:0005886">
    <property type="term" value="C:plasma membrane"/>
    <property type="evidence" value="ECO:0007669"/>
    <property type="project" value="TreeGrafter"/>
</dbReference>
<keyword evidence="1" id="KW-0812">Transmembrane</keyword>
<protein>
    <submittedName>
        <fullName evidence="2">Multidrug efflux pump subunit AcrB</fullName>
    </submittedName>
</protein>
<dbReference type="RefSeq" id="WP_042126478.1">
    <property type="nucleotide sequence ID" value="NZ_FZOL01000029.1"/>
</dbReference>
<reference evidence="3" key="1">
    <citation type="submission" date="2017-06" db="EMBL/GenBank/DDBJ databases">
        <authorList>
            <person name="Varghese N."/>
            <person name="Submissions S."/>
        </authorList>
    </citation>
    <scope>NUCLEOTIDE SEQUENCE [LARGE SCALE GENOMIC DNA]</scope>
    <source>
        <strain evidence="3">DSM 22348</strain>
    </source>
</reference>
<feature type="transmembrane region" description="Helical" evidence="1">
    <location>
        <begin position="871"/>
        <end position="891"/>
    </location>
</feature>
<dbReference type="SUPFAM" id="SSF82714">
    <property type="entry name" value="Multidrug efflux transporter AcrB TolC docking domain, DN and DC subdomains"/>
    <property type="match status" value="2"/>
</dbReference>
<dbReference type="PANTHER" id="PTHR32063">
    <property type="match status" value="1"/>
</dbReference>
<proteinExistence type="predicted"/>
<dbReference type="Proteomes" id="UP000198407">
    <property type="component" value="Unassembled WGS sequence"/>
</dbReference>
<organism evidence="2 3">
    <name type="scientific">Pseudomonas japonica</name>
    <dbReference type="NCBI Taxonomy" id="256466"/>
    <lineage>
        <taxon>Bacteria</taxon>
        <taxon>Pseudomonadati</taxon>
        <taxon>Pseudomonadota</taxon>
        <taxon>Gammaproteobacteria</taxon>
        <taxon>Pseudomonadales</taxon>
        <taxon>Pseudomonadaceae</taxon>
        <taxon>Pseudomonas</taxon>
    </lineage>
</organism>
<dbReference type="PRINTS" id="PR00702">
    <property type="entry name" value="ACRIFLAVINRP"/>
</dbReference>
<feature type="transmembrane region" description="Helical" evidence="1">
    <location>
        <begin position="518"/>
        <end position="537"/>
    </location>
</feature>
<feature type="transmembrane region" description="Helical" evidence="1">
    <location>
        <begin position="359"/>
        <end position="379"/>
    </location>
</feature>
<name>A0A239KU10_9PSED</name>
<accession>A0A239KU10</accession>
<dbReference type="AlphaFoldDB" id="A0A239KU10"/>
<feature type="transmembrane region" description="Helical" evidence="1">
    <location>
        <begin position="946"/>
        <end position="965"/>
    </location>
</feature>
<evidence type="ECO:0000256" key="1">
    <source>
        <dbReference type="SAM" id="Phobius"/>
    </source>
</evidence>
<dbReference type="GO" id="GO:0042910">
    <property type="term" value="F:xenobiotic transmembrane transporter activity"/>
    <property type="evidence" value="ECO:0007669"/>
    <property type="project" value="TreeGrafter"/>
</dbReference>
<feature type="transmembrane region" description="Helical" evidence="1">
    <location>
        <begin position="462"/>
        <end position="481"/>
    </location>
</feature>
<keyword evidence="3" id="KW-1185">Reference proteome</keyword>
<dbReference type="Gene3D" id="3.30.2090.10">
    <property type="entry name" value="Multidrug efflux transporter AcrB TolC docking domain, DN and DC subdomains"/>
    <property type="match status" value="2"/>
</dbReference>
<sequence length="1016" mass="111135">MANVSRWSIRNPVATTLCFVMLTLLGLLCFKTLKVRDMPDLNLPMVVLTIPYPGASPATLESEVVNRVEDQLSAIPGLKHSYTTITDSMVTITLEFPLEKNIQEALEDVRSTVAGLRSLLPADVREPIITRLDITSQVIMAFALSSSQRSDIELSELVEDVIRPRLSLIPEVNRLSLVGGVSRELRVDLDPVAMNAQGISATQVSQRLKQSYSNDVAGQAILGGREQQIRVIAQVRSPEDIRQLEVPLANGRRVRLNDLAGVHEGVADRTEAALLNGQPIVGFELSQGKGTDQIRFAEQVQASLAAIQADYPDLRFTKTLDFVEIARDEYHGSLQLLLEGAVLTVIIVWLFLKDLRATFISALALPLSIIPTFIGMKYLGFSINIVSLLAISLVIGVLVDDTIVEVENIARHLHKGMTPLQAVMQATDEIGLAVIATTFTLVAVFLPTAFMSGIGGMFFRQFGLTTVVAVLASLLVARMLIPMLTAYLLKPVQREPEEAAWMRHYMVMCRWCLANRKTTLASALLFFVASLALASLLPNSFIPADDNTHTQVTLQMPPGTRLNEMLSIVRQAESRLLDIRYIEQIYTTVGGGSAGSDPLAGQSAADQATLTLRLVERSQRPDKGQVQTLIMARLGDLPGARVSVGLGASNDKYKVYLVSHDKQALKEASNRFEQDLRRIEGLNGVQAQNNLQRAEVSVNVDFQRAADLGVTAADIAQTLRVATVGDYEENLARYDLPKRQMPVLVKFNDQVRTDLDSLENLLVPGSRGAVRLGEVARLGLDSGPTVISRLDGLYSSGFTLMIGNLNMGEVQRRMQAMPSLRNLPAGVEIRELGDAEANRELVEGFMLSMLAGGLLIYSVLVLLFKDFLQPFTILIALPLAVGGSLVAMLLTGQSFSLSTLIGFIMLMGIVTKNSILLVDYAIVAYRQQGVGRTEAVLDACHKRARPIIMTSLAMGFGMLPIALALGHSDMTFRSPMAITIIGGLTTSTLLSLLIVPTVFTYVDDFEQWLKRRVIRH</sequence>
<evidence type="ECO:0000313" key="3">
    <source>
        <dbReference type="Proteomes" id="UP000198407"/>
    </source>
</evidence>
<keyword evidence="1" id="KW-1133">Transmembrane helix</keyword>
<feature type="transmembrane region" description="Helical" evidence="1">
    <location>
        <begin position="897"/>
        <end position="925"/>
    </location>
</feature>
<dbReference type="Gene3D" id="3.30.70.1440">
    <property type="entry name" value="Multidrug efflux transporter AcrB pore domain"/>
    <property type="match status" value="1"/>
</dbReference>
<dbReference type="InterPro" id="IPR027463">
    <property type="entry name" value="AcrB_DN_DC_subdom"/>
</dbReference>
<dbReference type="SUPFAM" id="SSF82693">
    <property type="entry name" value="Multidrug efflux transporter AcrB pore domain, PN1, PN2, PC1 and PC2 subdomains"/>
    <property type="match status" value="3"/>
</dbReference>